<dbReference type="InParanoid" id="G0VCI1"/>
<evidence type="ECO:0000256" key="8">
    <source>
        <dbReference type="SAM" id="MobiDB-lite"/>
    </source>
</evidence>
<organism evidence="11 12">
    <name type="scientific">Naumovozyma castellii</name>
    <name type="common">Yeast</name>
    <name type="synonym">Saccharomyces castellii</name>
    <dbReference type="NCBI Taxonomy" id="27288"/>
    <lineage>
        <taxon>Eukaryota</taxon>
        <taxon>Fungi</taxon>
        <taxon>Dikarya</taxon>
        <taxon>Ascomycota</taxon>
        <taxon>Saccharomycotina</taxon>
        <taxon>Saccharomycetes</taxon>
        <taxon>Saccharomycetales</taxon>
        <taxon>Saccharomycetaceae</taxon>
        <taxon>Naumovozyma</taxon>
    </lineage>
</organism>
<feature type="compositionally biased region" description="Polar residues" evidence="8">
    <location>
        <begin position="1628"/>
        <end position="1645"/>
    </location>
</feature>
<reference evidence="11 12" key="1">
    <citation type="journal article" date="2011" name="Proc. Natl. Acad. Sci. U.S.A.">
        <title>Evolutionary erosion of yeast sex chromosomes by mating-type switching accidents.</title>
        <authorList>
            <person name="Gordon J.L."/>
            <person name="Armisen D."/>
            <person name="Proux-Wera E."/>
            <person name="Oheigeartaigh S.S."/>
            <person name="Byrne K.P."/>
            <person name="Wolfe K.H."/>
        </authorList>
    </citation>
    <scope>NUCLEOTIDE SEQUENCE [LARGE SCALE GENOMIC DNA]</scope>
    <source>
        <strain evidence="12">ATCC 76901 / BCRC 22586 / CBS 4309 / NBRC 1992 / NRRL Y-12630</strain>
    </source>
</reference>
<evidence type="ECO:0000256" key="5">
    <source>
        <dbReference type="ARBA" id="ARBA00022892"/>
    </source>
</evidence>
<feature type="compositionally biased region" description="Polar residues" evidence="8">
    <location>
        <begin position="1995"/>
        <end position="2004"/>
    </location>
</feature>
<gene>
    <name evidence="11" type="primary">NCAS0C02010</name>
    <name evidence="11" type="ordered locus">NCAS_0C02010</name>
</gene>
<dbReference type="KEGG" id="ncs:NCAS_0C02010"/>
<dbReference type="GeneID" id="96902774"/>
<feature type="compositionally biased region" description="Basic residues" evidence="8">
    <location>
        <begin position="1"/>
        <end position="23"/>
    </location>
</feature>
<feature type="compositionally biased region" description="Polar residues" evidence="8">
    <location>
        <begin position="368"/>
        <end position="380"/>
    </location>
</feature>
<protein>
    <recommendedName>
        <fullName evidence="7">Protein transport protein sec16</fullName>
    </recommendedName>
</protein>
<dbReference type="GO" id="GO:0005789">
    <property type="term" value="C:endoplasmic reticulum membrane"/>
    <property type="evidence" value="ECO:0007669"/>
    <property type="project" value="UniProtKB-SubCell"/>
</dbReference>
<dbReference type="eggNOG" id="KOG1913">
    <property type="taxonomic scope" value="Eukaryota"/>
</dbReference>
<feature type="region of interest" description="Disordered" evidence="8">
    <location>
        <begin position="1621"/>
        <end position="1664"/>
    </location>
</feature>
<keyword evidence="5 7" id="KW-0931">ER-Golgi transport</keyword>
<evidence type="ECO:0000259" key="9">
    <source>
        <dbReference type="Pfam" id="PF12931"/>
    </source>
</evidence>
<dbReference type="GO" id="GO:0070971">
    <property type="term" value="C:endoplasmic reticulum exit site"/>
    <property type="evidence" value="ECO:0007669"/>
    <property type="project" value="UniProtKB-ARBA"/>
</dbReference>
<feature type="region of interest" description="Disordered" evidence="8">
    <location>
        <begin position="319"/>
        <end position="603"/>
    </location>
</feature>
<feature type="region of interest" description="Disordered" evidence="8">
    <location>
        <begin position="1970"/>
        <end position="2094"/>
    </location>
</feature>
<feature type="region of interest" description="Disordered" evidence="8">
    <location>
        <begin position="1884"/>
        <end position="1932"/>
    </location>
</feature>
<dbReference type="CDD" id="cd09233">
    <property type="entry name" value="ACE1-Sec16-like"/>
    <property type="match status" value="1"/>
</dbReference>
<feature type="domain" description="Sec16 central conserved" evidence="10">
    <location>
        <begin position="1023"/>
        <end position="1104"/>
    </location>
</feature>
<feature type="region of interest" description="Disordered" evidence="8">
    <location>
        <begin position="864"/>
        <end position="977"/>
    </location>
</feature>
<dbReference type="GO" id="GO:0007030">
    <property type="term" value="P:Golgi organization"/>
    <property type="evidence" value="ECO:0007669"/>
    <property type="project" value="TreeGrafter"/>
</dbReference>
<keyword evidence="3 7" id="KW-0813">Transport</keyword>
<sequence length="2094" mass="232305">MGPEARRRKNQKKKEKLKLKKASGKAAVSNETQPIDTENNTESTITTLPLLDSEHISNDGESKPIESNILLEGQETNQIRETTEAASQSTSNDVPQYTENPYPQDTGKEIPTGKMIQIDSTMSTTASEQDIEKESNNMELLPSNLTQEKYTPSQDVSIASENIVLDAGSATLDTFVGQNTNNVVVNTESVHKTNAPFDGITIDVKNEEEHPIIAASVSHDNAPATNSFGQTSNLQINEASSNKYNELGGSYGDEVLTHEEYTPNQPQQPSTEKEEIVYAPSTLLNGSLPLSNDNTNRTETFSNQEQQDDLFNYENSNNEQLPWEETPESTEEKQARHIKHDDTKEETEDSQQLEQEKDALMSWEEPTRQSQLTEEFSSIKQDIHDEYVSDPIAQNSSLHAEEQNSSQPISQSEEFLLPEEARTIGGDVEENTGTQSNPQEHLQINQQNEVADLFGDDDANSESLPWNASAHPKIEEQIEIKKNEESDSNLFTTEKNGEETLPWDTLPQAETSDEVDQSVVHQASPKKFSFLEDDDDLLEDDDDSFLESEDEDIPEKTEPAEPPAGKETTASSLTTVNSVSNQSSRYKPSETGPLSPYSSQQRVNQLNVPVTQFQGRTKSNHGIIQPQGPTFVTDSTDGQPPQQASQFPVLPLNTKPLEVQKEEEKLNEQKTKSDAYDFPMDILPEPKREHAKPVGVPVPSLHSTPRITPHSRVGSISMQPNPYATEALPPRRNLTNSGVPPSVVQPVQAMNVQRSVTGAPASSHLPSYAPPNKPPSNRYAPTASVPSNPSPHQTHLSNGLAVNTSYTGMPNGAVQQGSVISPSSASIMGQPRNFPQGGMVSPSAGIPIQNNIMAAPYTQQVNPQLNQPFISPGNEHSLGSTPLVNTYPNTSSHVRSNSTNYIPNQTGHAAKYAPSSRRESQLQPQQPRVAQQSQLPYQYPPLQSTSQQPVIVQQPQVPSQNRPSQVSPQQLPTVEQSQIPSQYLPSKIAPQQYQSVVTQHIPQTQENFEQPIDNLALLRRQFPIFRWSPSNKIVYGIPKAIGNVSFMGASTSTIEEFNIVTSDKIMPQNTLLRTFPGPLTKNKTKKKDIVKWLDGIITDISATNAMVDLTIWKLLKLKLLEGSTLKDISMLLYDSNELQQFLAEPYQATQLVPNAFRMDAICQMKILAYLQTGNHDAALQLALERKDYSMALLIGSLVGKDKWSEVVQQYLSQEFSSGSNNDGIWTNLLSLIFQVYIGNSKAAIERYYKNKEEERWAITNWKRITSAVLININSEPTEQGKQNIHIPPIVFEFLVEFGIFLRQKGQELASSVLFMIANVPLSVEPVVHDTEVRFQYIGARSSPESMILSEIYEFGFSSEPKFNGFPILLPQKLRHAYCLHEQGLSSLASKYTDWLGYAIKSAPRNNISNMNLAHGLNALTTRISSSDTSWLGKPKLSSVWGQLDKSFNKYIGGDDEEKKTEANKKVFDGYTPTSSNNSSVTDLTKGAFTPFNAQPQIRSTSYADNTSLSSVPHLPHTQLQNTFYANDQLHSDSTMALPPRIGESVKTSPQRIPPTVQQTQPVDLHHNDLRKVRTAEVQLDSNDLLRQGTQPEIPNYRNHVLQPKVSVDNFVQPVSTISRSKIPMRAPTNASTPDLRRSSATSVPSLDNMIPPRAPLNRAAPGKRAGLSYEPITKSSAKFELSSEVEIENVADDSRQGSNDLSGDADNQFMVPEHQQPSEPPALENSYYPETTTNSTLEEDTGDMQENQLSSLNSEEANVELSSQELQSHVSQNNLIDDQSVEPPYSPKVTNPYTPTINPVAKLENVRARNFGRIRATSNDARNRYSPVADLSVAVGSNTISNNFSPIQEPEEITEDNFKPTIKTISKSDQLAYTTILAKAGDEQYDDMVEDESDDDASSQDKAKSPKKKQNEKSKEENDEKKSKKNDSWYGWLRKDKNEKKVYKAKLGQQNQMVYNETLKRWVNKNATAEELKALTEENSPPPPPPVVKRKNTEPKTTPRSSIHTMEKPPMHVLGAVAPRNALSGEPLSPPPSVHAPLGTTSPDLTPRVDLSRKEHIGLDDLLNLSNNGTPSSSMRRKKRPARGYVNVMEKTEG</sequence>
<dbReference type="PANTHER" id="PTHR13402">
    <property type="entry name" value="RGPR-RELATED"/>
    <property type="match status" value="1"/>
</dbReference>
<feature type="compositionally biased region" description="Low complexity" evidence="8">
    <location>
        <begin position="921"/>
        <end position="960"/>
    </location>
</feature>
<feature type="region of interest" description="Disordered" evidence="8">
    <location>
        <begin position="823"/>
        <end position="842"/>
    </location>
</feature>
<feature type="region of interest" description="Disordered" evidence="8">
    <location>
        <begin position="758"/>
        <end position="818"/>
    </location>
</feature>
<feature type="compositionally biased region" description="Basic and acidic residues" evidence="8">
    <location>
        <begin position="658"/>
        <end position="675"/>
    </location>
</feature>
<evidence type="ECO:0000256" key="6">
    <source>
        <dbReference type="ARBA" id="ARBA00024687"/>
    </source>
</evidence>
<evidence type="ECO:0000256" key="1">
    <source>
        <dbReference type="ARBA" id="ARBA00004397"/>
    </source>
</evidence>
<feature type="compositionally biased region" description="Polar residues" evidence="8">
    <location>
        <begin position="616"/>
        <end position="646"/>
    </location>
</feature>
<dbReference type="STRING" id="1064592.G0VCI1"/>
<dbReference type="Gene3D" id="6.20.50.30">
    <property type="match status" value="1"/>
</dbReference>
<comment type="subcellular location">
    <subcellularLocation>
        <location evidence="1">Endoplasmic reticulum membrane</location>
        <topology evidence="1">Peripheral membrane protein</topology>
        <orientation evidence="1">Cytoplasmic side</orientation>
    </subcellularLocation>
</comment>
<feature type="compositionally biased region" description="Polar residues" evidence="8">
    <location>
        <begin position="74"/>
        <end position="103"/>
    </location>
</feature>
<feature type="domain" description="Sec16 Sec23-binding" evidence="9">
    <location>
        <begin position="1166"/>
        <end position="1454"/>
    </location>
</feature>
<dbReference type="FunCoup" id="G0VCI1">
    <property type="interactions" value="128"/>
</dbReference>
<feature type="compositionally biased region" description="Polar residues" evidence="8">
    <location>
        <begin position="392"/>
        <end position="413"/>
    </location>
</feature>
<dbReference type="GO" id="GO:0016192">
    <property type="term" value="P:vesicle-mediated transport"/>
    <property type="evidence" value="ECO:0007669"/>
    <property type="project" value="UniProtKB-KW"/>
</dbReference>
<evidence type="ECO:0000256" key="3">
    <source>
        <dbReference type="ARBA" id="ARBA00022448"/>
    </source>
</evidence>
<evidence type="ECO:0000259" key="10">
    <source>
        <dbReference type="Pfam" id="PF12932"/>
    </source>
</evidence>
<comment type="similarity">
    <text evidence="2 7">Belongs to the SEC16 family.</text>
</comment>
<evidence type="ECO:0000313" key="11">
    <source>
        <dbReference type="EMBL" id="CCC69191.1"/>
    </source>
</evidence>
<dbReference type="Pfam" id="PF12931">
    <property type="entry name" value="TPR_Sec16"/>
    <property type="match status" value="1"/>
</dbReference>
<feature type="compositionally biased region" description="Polar residues" evidence="8">
    <location>
        <begin position="961"/>
        <end position="977"/>
    </location>
</feature>
<dbReference type="Gene3D" id="1.20.58.940">
    <property type="match status" value="1"/>
</dbReference>
<comment type="function">
    <text evidence="6 7">Involved in the initiation of assembly of the COPII coat required for the formation of transport vesicles from the endoplasmic reticulum (ER) and the selection of cargo molecules. Also involved in autophagy.</text>
</comment>
<feature type="region of interest" description="Disordered" evidence="8">
    <location>
        <begin position="1"/>
        <end position="110"/>
    </location>
</feature>
<dbReference type="InterPro" id="IPR024340">
    <property type="entry name" value="Sec16_CCD"/>
</dbReference>
<dbReference type="GO" id="GO:0015031">
    <property type="term" value="P:protein transport"/>
    <property type="evidence" value="ECO:0007669"/>
    <property type="project" value="UniProtKB-KW"/>
</dbReference>
<evidence type="ECO:0000256" key="7">
    <source>
        <dbReference type="RuleBase" id="RU364101"/>
    </source>
</evidence>
<dbReference type="OMA" id="NQPPPIM"/>
<accession>G0VCI1</accession>
<dbReference type="HOGENOM" id="CLU_000768_0_0_1"/>
<feature type="compositionally biased region" description="Polar residues" evidence="8">
    <location>
        <begin position="877"/>
        <end position="907"/>
    </location>
</feature>
<dbReference type="OrthoDB" id="8918678at2759"/>
<feature type="compositionally biased region" description="Polar residues" evidence="8">
    <location>
        <begin position="1744"/>
        <end position="1757"/>
    </location>
</feature>
<reference key="2">
    <citation type="submission" date="2011-08" db="EMBL/GenBank/DDBJ databases">
        <title>Genome sequence of Naumovozyma castellii.</title>
        <authorList>
            <person name="Gordon J.L."/>
            <person name="Armisen D."/>
            <person name="Proux-Wera E."/>
            <person name="OhEigeartaigh S.S."/>
            <person name="Byrne K.P."/>
            <person name="Wolfe K.H."/>
        </authorList>
    </citation>
    <scope>NUCLEOTIDE SEQUENCE</scope>
    <source>
        <strain>Type strain:CBS 4309</strain>
    </source>
</reference>
<dbReference type="InterPro" id="IPR024298">
    <property type="entry name" value="Sec16_Sec23-bd"/>
</dbReference>
<dbReference type="EMBL" id="HE576754">
    <property type="protein sequence ID" value="CCC69191.1"/>
    <property type="molecule type" value="Genomic_DNA"/>
</dbReference>
<feature type="compositionally biased region" description="Polar residues" evidence="8">
    <location>
        <begin position="29"/>
        <end position="47"/>
    </location>
</feature>
<keyword evidence="7" id="KW-0472">Membrane</keyword>
<feature type="compositionally biased region" description="Acidic residues" evidence="8">
    <location>
        <begin position="531"/>
        <end position="553"/>
    </location>
</feature>
<dbReference type="GO" id="GO:0012507">
    <property type="term" value="C:ER to Golgi transport vesicle membrane"/>
    <property type="evidence" value="ECO:0007669"/>
    <property type="project" value="TreeGrafter"/>
</dbReference>
<feature type="compositionally biased region" description="Polar residues" evidence="8">
    <location>
        <begin position="431"/>
        <end position="449"/>
    </location>
</feature>
<feature type="compositionally biased region" description="Basic and acidic residues" evidence="8">
    <location>
        <begin position="330"/>
        <end position="343"/>
    </location>
</feature>
<evidence type="ECO:0000313" key="12">
    <source>
        <dbReference type="Proteomes" id="UP000001640"/>
    </source>
</evidence>
<feature type="compositionally biased region" description="Polar residues" evidence="8">
    <location>
        <begin position="568"/>
        <end position="586"/>
    </location>
</feature>
<dbReference type="RefSeq" id="XP_003675557.1">
    <property type="nucleotide sequence ID" value="XM_003675509.1"/>
</dbReference>
<evidence type="ECO:0000256" key="4">
    <source>
        <dbReference type="ARBA" id="ARBA00022824"/>
    </source>
</evidence>
<keyword evidence="12" id="KW-1185">Reference proteome</keyword>
<feature type="region of interest" description="Disordered" evidence="8">
    <location>
        <begin position="1777"/>
        <end position="1796"/>
    </location>
</feature>
<keyword evidence="7" id="KW-0653">Protein transport</keyword>
<keyword evidence="4 7" id="KW-0256">Endoplasmic reticulum</keyword>
<feature type="region of interest" description="Disordered" evidence="8">
    <location>
        <begin position="616"/>
        <end position="721"/>
    </location>
</feature>
<feature type="compositionally biased region" description="Basic and acidic residues" evidence="8">
    <location>
        <begin position="52"/>
        <end position="64"/>
    </location>
</feature>
<dbReference type="GO" id="GO:0006914">
    <property type="term" value="P:autophagy"/>
    <property type="evidence" value="ECO:0007669"/>
    <property type="project" value="UniProtKB-KW"/>
</dbReference>
<dbReference type="PANTHER" id="PTHR13402:SF6">
    <property type="entry name" value="SECRETORY 16, ISOFORM I"/>
    <property type="match status" value="1"/>
</dbReference>
<name>G0VCI1_NAUCA</name>
<feature type="region of interest" description="Disordered" evidence="8">
    <location>
        <begin position="1689"/>
        <end position="1757"/>
    </location>
</feature>
<evidence type="ECO:0000256" key="2">
    <source>
        <dbReference type="ARBA" id="ARBA00005927"/>
    </source>
</evidence>
<proteinExistence type="inferred from homology"/>
<feature type="compositionally biased region" description="Polar residues" evidence="8">
    <location>
        <begin position="784"/>
        <end position="818"/>
    </location>
</feature>
<dbReference type="Proteomes" id="UP000001640">
    <property type="component" value="Chromosome 3"/>
</dbReference>
<dbReference type="GO" id="GO:0070973">
    <property type="term" value="P:protein localization to endoplasmic reticulum exit site"/>
    <property type="evidence" value="ECO:0007669"/>
    <property type="project" value="TreeGrafter"/>
</dbReference>
<feature type="compositionally biased region" description="Basic and acidic residues" evidence="8">
    <location>
        <begin position="2050"/>
        <end position="2059"/>
    </location>
</feature>
<feature type="compositionally biased region" description="Acidic residues" evidence="8">
    <location>
        <begin position="1884"/>
        <end position="1898"/>
    </location>
</feature>
<dbReference type="Pfam" id="PF12932">
    <property type="entry name" value="Sec16"/>
    <property type="match status" value="1"/>
</dbReference>
<keyword evidence="7" id="KW-0072">Autophagy</keyword>
<feature type="compositionally biased region" description="Basic and acidic residues" evidence="8">
    <location>
        <begin position="1899"/>
        <end position="1932"/>
    </location>
</feature>
<feature type="compositionally biased region" description="Basic and acidic residues" evidence="8">
    <location>
        <begin position="472"/>
        <end position="485"/>
    </location>
</feature>